<dbReference type="Gene3D" id="3.90.1200.10">
    <property type="match status" value="1"/>
</dbReference>
<protein>
    <submittedName>
        <fullName evidence="3">Uncharacterized protein LOC113512082</fullName>
    </submittedName>
</protein>
<dbReference type="OrthoDB" id="8250698at2759"/>
<dbReference type="InterPro" id="IPR011009">
    <property type="entry name" value="Kinase-like_dom_sf"/>
</dbReference>
<accession>A0A6J1WEA9</accession>
<dbReference type="KEGG" id="gmw:113512082"/>
<organism evidence="2 3">
    <name type="scientific">Galleria mellonella</name>
    <name type="common">Greater wax moth</name>
    <dbReference type="NCBI Taxonomy" id="7137"/>
    <lineage>
        <taxon>Eukaryota</taxon>
        <taxon>Metazoa</taxon>
        <taxon>Ecdysozoa</taxon>
        <taxon>Arthropoda</taxon>
        <taxon>Hexapoda</taxon>
        <taxon>Insecta</taxon>
        <taxon>Pterygota</taxon>
        <taxon>Neoptera</taxon>
        <taxon>Endopterygota</taxon>
        <taxon>Lepidoptera</taxon>
        <taxon>Glossata</taxon>
        <taxon>Ditrysia</taxon>
        <taxon>Pyraloidea</taxon>
        <taxon>Pyralidae</taxon>
        <taxon>Galleriinae</taxon>
        <taxon>Galleria</taxon>
    </lineage>
</organism>
<feature type="domain" description="CHK kinase-like" evidence="1">
    <location>
        <begin position="133"/>
        <end position="325"/>
    </location>
</feature>
<dbReference type="RefSeq" id="XP_026751656.1">
    <property type="nucleotide sequence ID" value="XM_026895855.3"/>
</dbReference>
<dbReference type="Proteomes" id="UP001652740">
    <property type="component" value="Unplaced"/>
</dbReference>
<name>A0A6J1WEA9_GALME</name>
<evidence type="ECO:0000313" key="2">
    <source>
        <dbReference type="Proteomes" id="UP001652740"/>
    </source>
</evidence>
<dbReference type="AlphaFoldDB" id="A0A6J1WEA9"/>
<dbReference type="Pfam" id="PF02958">
    <property type="entry name" value="EcKL"/>
    <property type="match status" value="1"/>
</dbReference>
<dbReference type="PANTHER" id="PTHR11012">
    <property type="entry name" value="PROTEIN KINASE-LIKE DOMAIN-CONTAINING"/>
    <property type="match status" value="1"/>
</dbReference>
<reference evidence="3" key="1">
    <citation type="submission" date="2025-08" db="UniProtKB">
        <authorList>
            <consortium name="RefSeq"/>
        </authorList>
    </citation>
    <scope>IDENTIFICATION</scope>
    <source>
        <tissue evidence="3">Whole larvae</tissue>
    </source>
</reference>
<dbReference type="InterPro" id="IPR004119">
    <property type="entry name" value="EcKL"/>
</dbReference>
<evidence type="ECO:0000259" key="1">
    <source>
        <dbReference type="SMART" id="SM00587"/>
    </source>
</evidence>
<sequence length="419" mass="48533">MSEFSFEGDVNSLSAKQQEFLREVLKDRGYTEGKVVIEAVGKAGDNYVASVKRITVEGRDGSIFKIIAKIAPTQEMMRVQMQAYLLFRNEAVMYSEVLPQFVELQRAEGVPVEDQLQYAECYGILLDEPDEIILLEDLLESDFRMLDRFTSLTNQCIKLSLKNLAILHSLSLVTKKQNPDVFEGYYKKLIDSFKIMIDIPEFKSYLTAMENDAIEIMNNSKYKNAIRGSLSNMLELYGKIIKGDEKLKYSVIIQGDGWTNNIMFKLQDEIPVEAIMIDYQMSRVSNPVCDILYMIFNCTDYETRRAHYHDWIDYYHLQLEESLSNFGIKADFIFSREQLDADLKRYSKLFFGTSVMMSTMLIRKSEDAAKLHDAMKNSTDMEKVVESFQMKDLDNDSLSRFRRRIEGLVDSYRDLGYIA</sequence>
<proteinExistence type="predicted"/>
<gene>
    <name evidence="3" type="primary">LOC113512082</name>
</gene>
<dbReference type="GeneID" id="113512082"/>
<dbReference type="InParanoid" id="A0A6J1WEA9"/>
<keyword evidence="2" id="KW-1185">Reference proteome</keyword>
<dbReference type="SMART" id="SM00587">
    <property type="entry name" value="CHK"/>
    <property type="match status" value="1"/>
</dbReference>
<dbReference type="InterPro" id="IPR015897">
    <property type="entry name" value="CHK_kinase-like"/>
</dbReference>
<evidence type="ECO:0000313" key="3">
    <source>
        <dbReference type="RefSeq" id="XP_026751656.1"/>
    </source>
</evidence>
<dbReference type="PANTHER" id="PTHR11012:SF30">
    <property type="entry name" value="PROTEIN KINASE-LIKE DOMAIN-CONTAINING"/>
    <property type="match status" value="1"/>
</dbReference>
<dbReference type="SUPFAM" id="SSF56112">
    <property type="entry name" value="Protein kinase-like (PK-like)"/>
    <property type="match status" value="1"/>
</dbReference>